<feature type="domain" description="Antitoxin Xre-like helix-turn-helix" evidence="2">
    <location>
        <begin position="40"/>
        <end position="102"/>
    </location>
</feature>
<reference evidence="3" key="1">
    <citation type="submission" date="2022-04" db="EMBL/GenBank/DDBJ databases">
        <title>Whole genome sequence of Sphaerotilus sp. FB-5.</title>
        <authorList>
            <person name="Takeda M."/>
            <person name="Narihara S."/>
            <person name="Akimoto M."/>
            <person name="Akimoto R."/>
            <person name="Nishiyashiki S."/>
            <person name="Murakami T."/>
        </authorList>
    </citation>
    <scope>NUCLEOTIDE SEQUENCE</scope>
    <source>
        <strain evidence="3">FB-5</strain>
    </source>
</reference>
<dbReference type="Pfam" id="PF09722">
    <property type="entry name" value="Xre_MbcA_ParS_C"/>
    <property type="match status" value="1"/>
</dbReference>
<sequence>MPVLPMTPPDQPPQAAAPTVPQVMERQSSYQAFADASRIERIDMVKQGVPARLLVTLADDMHVTRERLYGWLGLARATANRKLKADDRLSQDESERALGMARLVGQVEALVRESGQPEGFDAAQWTAGWLQRPNPALAGRTPGDFMDTADGRDLVASLVAQMQSGAYA</sequence>
<evidence type="ECO:0008006" key="5">
    <source>
        <dbReference type="Google" id="ProtNLM"/>
    </source>
</evidence>
<accession>A0ABM7YQ15</accession>
<dbReference type="Pfam" id="PF20432">
    <property type="entry name" value="Xre-like-HTH"/>
    <property type="match status" value="1"/>
</dbReference>
<dbReference type="RefSeq" id="WP_251969844.1">
    <property type="nucleotide sequence ID" value="NZ_AP025730.1"/>
</dbReference>
<evidence type="ECO:0000313" key="4">
    <source>
        <dbReference type="Proteomes" id="UP001057498"/>
    </source>
</evidence>
<dbReference type="Proteomes" id="UP001057498">
    <property type="component" value="Chromosome"/>
</dbReference>
<dbReference type="EMBL" id="AP025730">
    <property type="protein sequence ID" value="BDI06583.1"/>
    <property type="molecule type" value="Genomic_DNA"/>
</dbReference>
<dbReference type="InterPro" id="IPR024467">
    <property type="entry name" value="Xre/MbcA/ParS-like_toxin-bd"/>
</dbReference>
<protein>
    <recommendedName>
        <fullName evidence="5">Toxin-antitoxin system antitoxin component, TIGR02293 family</fullName>
    </recommendedName>
</protein>
<organism evidence="3 4">
    <name type="scientific">Sphaerotilus microaerophilus</name>
    <dbReference type="NCBI Taxonomy" id="2914710"/>
    <lineage>
        <taxon>Bacteria</taxon>
        <taxon>Pseudomonadati</taxon>
        <taxon>Pseudomonadota</taxon>
        <taxon>Betaproteobacteria</taxon>
        <taxon>Burkholderiales</taxon>
        <taxon>Sphaerotilaceae</taxon>
        <taxon>Sphaerotilus</taxon>
    </lineage>
</organism>
<feature type="domain" description="Antitoxin Xre/MbcA/ParS-like toxin-binding" evidence="1">
    <location>
        <begin position="122"/>
        <end position="165"/>
    </location>
</feature>
<gene>
    <name evidence="3" type="ORF">CATMQ487_35530</name>
</gene>
<name>A0ABM7YQ15_9BURK</name>
<evidence type="ECO:0000259" key="1">
    <source>
        <dbReference type="Pfam" id="PF09722"/>
    </source>
</evidence>
<dbReference type="InterPro" id="IPR046847">
    <property type="entry name" value="Xre-like_HTH"/>
</dbReference>
<proteinExistence type="predicted"/>
<keyword evidence="4" id="KW-1185">Reference proteome</keyword>
<evidence type="ECO:0000259" key="2">
    <source>
        <dbReference type="Pfam" id="PF20432"/>
    </source>
</evidence>
<evidence type="ECO:0000313" key="3">
    <source>
        <dbReference type="EMBL" id="BDI06583.1"/>
    </source>
</evidence>